<accession>A0A917DFH3</accession>
<feature type="domain" description="DUF2090" evidence="2">
    <location>
        <begin position="3"/>
        <end position="297"/>
    </location>
</feature>
<dbReference type="InterPro" id="IPR018659">
    <property type="entry name" value="DUF2090"/>
</dbReference>
<dbReference type="SUPFAM" id="SSF51569">
    <property type="entry name" value="Aldolase"/>
    <property type="match status" value="1"/>
</dbReference>
<reference evidence="3" key="1">
    <citation type="journal article" date="2014" name="Int. J. Syst. Evol. Microbiol.">
        <title>Complete genome sequence of Corynebacterium casei LMG S-19264T (=DSM 44701T), isolated from a smear-ripened cheese.</title>
        <authorList>
            <consortium name="US DOE Joint Genome Institute (JGI-PGF)"/>
            <person name="Walter F."/>
            <person name="Albersmeier A."/>
            <person name="Kalinowski J."/>
            <person name="Ruckert C."/>
        </authorList>
    </citation>
    <scope>NUCLEOTIDE SEQUENCE</scope>
    <source>
        <strain evidence="3">CGMCC 1.15152</strain>
    </source>
</reference>
<dbReference type="Proteomes" id="UP000633205">
    <property type="component" value="Unassembled WGS sequence"/>
</dbReference>
<organism evidence="3 4">
    <name type="scientific">Microbacterium faecale</name>
    <dbReference type="NCBI Taxonomy" id="1804630"/>
    <lineage>
        <taxon>Bacteria</taxon>
        <taxon>Bacillati</taxon>
        <taxon>Actinomycetota</taxon>
        <taxon>Actinomycetes</taxon>
        <taxon>Micrococcales</taxon>
        <taxon>Microbacteriaceae</taxon>
        <taxon>Microbacterium</taxon>
    </lineage>
</organism>
<dbReference type="AlphaFoldDB" id="A0A917DFH3"/>
<name>A0A917DFH3_9MICO</name>
<comment type="caution">
    <text evidence="3">The sequence shown here is derived from an EMBL/GenBank/DDBJ whole genome shotgun (WGS) entry which is preliminary data.</text>
</comment>
<dbReference type="InterPro" id="IPR013785">
    <property type="entry name" value="Aldolase_TIM"/>
</dbReference>
<sequence>MTRDNLLILAADQRPWLTNALFGHTGVATAKERAFTAEAKHLIFDGLRKAIREYLEPNGITGAAMLVDPELGPGVPERLVAHGIPLALPIERAGLRVYETEPEDTRAYLESFGPGYAKVLVRYNPADPAEERALQRQRLAEASAASRQSGTPFLFELLVPPTAEQLAEADGSEERFAWEMRPALTREAMREILEDVPVDIWKLEHQGDLDSSRQTVELARQHGGECILLGAGGTPQKVNGWLETAAQAGFIGFAIGRSIWWDAVQQLAAAPTDDDVRARSLDAIADTYAEFVSAFTRAQ</sequence>
<dbReference type="GO" id="GO:1902777">
    <property type="term" value="P:6-sulfoquinovose(1-) catabolic process"/>
    <property type="evidence" value="ECO:0007669"/>
    <property type="project" value="TreeGrafter"/>
</dbReference>
<dbReference type="PANTHER" id="PTHR39340:SF1">
    <property type="entry name" value="SULFOFRUCTOSEPHOSPHATE ALDOLASE"/>
    <property type="match status" value="1"/>
</dbReference>
<keyword evidence="1" id="KW-0456">Lyase</keyword>
<evidence type="ECO:0000313" key="3">
    <source>
        <dbReference type="EMBL" id="GGD32023.1"/>
    </source>
</evidence>
<gene>
    <name evidence="3" type="ORF">GCM10010915_10500</name>
</gene>
<evidence type="ECO:0000313" key="4">
    <source>
        <dbReference type="Proteomes" id="UP000633205"/>
    </source>
</evidence>
<proteinExistence type="predicted"/>
<dbReference type="GO" id="GO:0061595">
    <property type="term" value="F:6-deoxy-6-sulfofructose-1-phosphate aldolase activity"/>
    <property type="evidence" value="ECO:0007669"/>
    <property type="project" value="TreeGrafter"/>
</dbReference>
<dbReference type="EMBL" id="BMHO01000001">
    <property type="protein sequence ID" value="GGD32023.1"/>
    <property type="molecule type" value="Genomic_DNA"/>
</dbReference>
<reference evidence="3" key="2">
    <citation type="submission" date="2020-09" db="EMBL/GenBank/DDBJ databases">
        <authorList>
            <person name="Sun Q."/>
            <person name="Zhou Y."/>
        </authorList>
    </citation>
    <scope>NUCLEOTIDE SEQUENCE</scope>
    <source>
        <strain evidence="3">CGMCC 1.15152</strain>
    </source>
</reference>
<evidence type="ECO:0000256" key="1">
    <source>
        <dbReference type="ARBA" id="ARBA00023239"/>
    </source>
</evidence>
<dbReference type="Gene3D" id="3.20.20.70">
    <property type="entry name" value="Aldolase class I"/>
    <property type="match status" value="1"/>
</dbReference>
<dbReference type="RefSeq" id="WP_188711230.1">
    <property type="nucleotide sequence ID" value="NZ_BMHO01000001.1"/>
</dbReference>
<protein>
    <recommendedName>
        <fullName evidence="2">DUF2090 domain-containing protein</fullName>
    </recommendedName>
</protein>
<dbReference type="InterPro" id="IPR050552">
    <property type="entry name" value="LacD_aldolase"/>
</dbReference>
<dbReference type="PANTHER" id="PTHR39340">
    <property type="entry name" value="SULFOFRUCTOSEPHOSPHATE ALDOLASE"/>
    <property type="match status" value="1"/>
</dbReference>
<evidence type="ECO:0000259" key="2">
    <source>
        <dbReference type="Pfam" id="PF09863"/>
    </source>
</evidence>
<dbReference type="Pfam" id="PF09863">
    <property type="entry name" value="DUF2090"/>
    <property type="match status" value="1"/>
</dbReference>
<keyword evidence="4" id="KW-1185">Reference proteome</keyword>